<protein>
    <submittedName>
        <fullName evidence="1">Type IX secretion system membrane protein PorP/SprF</fullName>
    </submittedName>
</protein>
<dbReference type="Pfam" id="PF11751">
    <property type="entry name" value="PorP_SprF"/>
    <property type="match status" value="1"/>
</dbReference>
<name>A0ABS9J7R8_9FLAO</name>
<dbReference type="RefSeq" id="WP_236960951.1">
    <property type="nucleotide sequence ID" value="NZ_JAETXX010000020.1"/>
</dbReference>
<keyword evidence="2" id="KW-1185">Reference proteome</keyword>
<sequence length="312" mass="35020">MKKQYNGIVLILLLLVIVTGSDLYGQQNSQYTQYMYNTQSINPAYAGSREVLSFNGIYRSQWIGLDGAPKTFDFSLNTPLGYSKLGLGLSFNNDEIGPTVSNNFTADLSYTIDLSRYTKLAFGLKAGFNMFDFDPDKLNYENENDPNLVPINEIDPVIGAGAYLYGYNWYVGLSAPNLLETKHYNDSESGSQISIASERMHFYAIGGYIFDLSYDWQFKPTVLVKAVSGAPLSVDLSANFQYDQKLTLGLGYRLDASVSALAGFQVNDQIMVGYAYDYDTTPLGNYNSGSHEIFLRFELFTRVRRVVNPRFF</sequence>
<organism evidence="1 2">
    <name type="scientific">Joostella atrarenae</name>
    <dbReference type="NCBI Taxonomy" id="679257"/>
    <lineage>
        <taxon>Bacteria</taxon>
        <taxon>Pseudomonadati</taxon>
        <taxon>Bacteroidota</taxon>
        <taxon>Flavobacteriia</taxon>
        <taxon>Flavobacteriales</taxon>
        <taxon>Flavobacteriaceae</taxon>
        <taxon>Joostella</taxon>
    </lineage>
</organism>
<comment type="caution">
    <text evidence="1">The sequence shown here is derived from an EMBL/GenBank/DDBJ whole genome shotgun (WGS) entry which is preliminary data.</text>
</comment>
<gene>
    <name evidence="1" type="ORF">JM658_16610</name>
</gene>
<dbReference type="NCBIfam" id="TIGR03519">
    <property type="entry name" value="T9SS_PorP_fam"/>
    <property type="match status" value="1"/>
</dbReference>
<dbReference type="InterPro" id="IPR019861">
    <property type="entry name" value="PorP/SprF_Bacteroidetes"/>
</dbReference>
<evidence type="ECO:0000313" key="1">
    <source>
        <dbReference type="EMBL" id="MCF8716450.1"/>
    </source>
</evidence>
<accession>A0ABS9J7R8</accession>
<reference evidence="1 2" key="1">
    <citation type="submission" date="2021-01" db="EMBL/GenBank/DDBJ databases">
        <title>Genome sequencing of Joostella atrarenae M1-2 (= KCTC 23194).</title>
        <authorList>
            <person name="Zakaria M.R."/>
            <person name="Lam M.Q."/>
            <person name="Chong C.S."/>
        </authorList>
    </citation>
    <scope>NUCLEOTIDE SEQUENCE [LARGE SCALE GENOMIC DNA]</scope>
    <source>
        <strain evidence="1 2">M1-2</strain>
    </source>
</reference>
<dbReference type="Proteomes" id="UP000829517">
    <property type="component" value="Unassembled WGS sequence"/>
</dbReference>
<proteinExistence type="predicted"/>
<evidence type="ECO:0000313" key="2">
    <source>
        <dbReference type="Proteomes" id="UP000829517"/>
    </source>
</evidence>
<dbReference type="EMBL" id="JAETXX010000020">
    <property type="protein sequence ID" value="MCF8716450.1"/>
    <property type="molecule type" value="Genomic_DNA"/>
</dbReference>